<keyword evidence="4" id="KW-1185">Reference proteome</keyword>
<protein>
    <submittedName>
        <fullName evidence="3">PEP-CTERM sorting domain-containing protein</fullName>
    </submittedName>
</protein>
<evidence type="ECO:0000313" key="4">
    <source>
        <dbReference type="Proteomes" id="UP000515292"/>
    </source>
</evidence>
<feature type="domain" description="Ice-binding protein C-terminal" evidence="2">
    <location>
        <begin position="176"/>
        <end position="200"/>
    </location>
</feature>
<proteinExistence type="predicted"/>
<dbReference type="EMBL" id="CP059851">
    <property type="protein sequence ID" value="QMW23622.1"/>
    <property type="molecule type" value="Genomic_DNA"/>
</dbReference>
<dbReference type="Proteomes" id="UP000515292">
    <property type="component" value="Chromosome"/>
</dbReference>
<sequence length="207" mass="21025">MKFVAAVAALLAAGSAQAVVSFTSIAFDVAPGAGETVVLDFESATPPAGYTITGANFGYYTGTTGGIAAAPAQDDTQYLAVLGGGSATITLPTAIKSFSLYIGSIDAYNSITFNGTGGYTQTLTGADLTATPNGDQGAAATNRRYFFDFGGDRVTSITLSSEANSFEVDNLATAVVPEPATWAMFILGFGLVGSAVRRRRGINTVAA</sequence>
<dbReference type="Pfam" id="PF07589">
    <property type="entry name" value="PEP-CTERM"/>
    <property type="match status" value="1"/>
</dbReference>
<gene>
    <name evidence="3" type="ORF">H3309_03790</name>
</gene>
<name>A0A7G5IJT0_9SPHN</name>
<evidence type="ECO:0000256" key="1">
    <source>
        <dbReference type="SAM" id="SignalP"/>
    </source>
</evidence>
<dbReference type="AlphaFoldDB" id="A0A7G5IJT0"/>
<dbReference type="KEGG" id="sand:H3309_03790"/>
<organism evidence="3 4">
    <name type="scientific">Sandaracinobacteroides saxicola</name>
    <dbReference type="NCBI Taxonomy" id="2759707"/>
    <lineage>
        <taxon>Bacteria</taxon>
        <taxon>Pseudomonadati</taxon>
        <taxon>Pseudomonadota</taxon>
        <taxon>Alphaproteobacteria</taxon>
        <taxon>Sphingomonadales</taxon>
        <taxon>Sphingosinicellaceae</taxon>
        <taxon>Sandaracinobacteroides</taxon>
    </lineage>
</organism>
<feature type="chain" id="PRO_5029021346" evidence="1">
    <location>
        <begin position="19"/>
        <end position="207"/>
    </location>
</feature>
<dbReference type="NCBIfam" id="TIGR02595">
    <property type="entry name" value="PEP_CTERM"/>
    <property type="match status" value="1"/>
</dbReference>
<feature type="signal peptide" evidence="1">
    <location>
        <begin position="1"/>
        <end position="18"/>
    </location>
</feature>
<reference evidence="3 4" key="1">
    <citation type="submission" date="2020-07" db="EMBL/GenBank/DDBJ databases">
        <title>Complete genome sequence for Sandaracinobacter sp. M6.</title>
        <authorList>
            <person name="Tang Y."/>
            <person name="Liu Q."/>
            <person name="Guo Z."/>
            <person name="Lei P."/>
            <person name="Huang B."/>
        </authorList>
    </citation>
    <scope>NUCLEOTIDE SEQUENCE [LARGE SCALE GENOMIC DNA]</scope>
    <source>
        <strain evidence="3 4">M6</strain>
    </source>
</reference>
<dbReference type="RefSeq" id="WP_182297445.1">
    <property type="nucleotide sequence ID" value="NZ_CP059851.1"/>
</dbReference>
<evidence type="ECO:0000259" key="2">
    <source>
        <dbReference type="Pfam" id="PF07589"/>
    </source>
</evidence>
<evidence type="ECO:0000313" key="3">
    <source>
        <dbReference type="EMBL" id="QMW23622.1"/>
    </source>
</evidence>
<keyword evidence="1" id="KW-0732">Signal</keyword>
<dbReference type="NCBIfam" id="NF035944">
    <property type="entry name" value="PEPxxWA-CTERM"/>
    <property type="match status" value="1"/>
</dbReference>
<accession>A0A7G5IJT0</accession>
<dbReference type="InterPro" id="IPR013424">
    <property type="entry name" value="Ice-binding_C"/>
</dbReference>